<keyword evidence="3" id="KW-1185">Reference proteome</keyword>
<evidence type="ECO:0000313" key="3">
    <source>
        <dbReference type="Proteomes" id="UP000267029"/>
    </source>
</evidence>
<protein>
    <submittedName>
        <fullName evidence="2">Uncharacterized protein</fullName>
    </submittedName>
</protein>
<gene>
    <name evidence="2" type="ORF">MCOS_LOCUS7019</name>
</gene>
<proteinExistence type="predicted"/>
<evidence type="ECO:0000313" key="2">
    <source>
        <dbReference type="EMBL" id="VDD81016.1"/>
    </source>
</evidence>
<evidence type="ECO:0000256" key="1">
    <source>
        <dbReference type="SAM" id="MobiDB-lite"/>
    </source>
</evidence>
<accession>A0A0R3UI09</accession>
<name>A0A0R3UI09_MESCO</name>
<dbReference type="Proteomes" id="UP000267029">
    <property type="component" value="Unassembled WGS sequence"/>
</dbReference>
<sequence>MASSSIDLRTYRIATSFTVDFGSSTPRPIRVFLRIVSTQTRKPYPVAIYRAEVTEQHKLSKKRFPEQERRQAQEETERLKHCEVERQVAREGNIEETHLAAESCQAKEPTRHWATSVPKQNGFSNGHLIFTSTLLQSLLGCRNRFSGDPAASTATTSTPAGDFSSETKLPGGSQ</sequence>
<dbReference type="EMBL" id="UXSR01005318">
    <property type="protein sequence ID" value="VDD81016.1"/>
    <property type="molecule type" value="Genomic_DNA"/>
</dbReference>
<feature type="region of interest" description="Disordered" evidence="1">
    <location>
        <begin position="147"/>
        <end position="174"/>
    </location>
</feature>
<organism evidence="2 3">
    <name type="scientific">Mesocestoides corti</name>
    <name type="common">Flatworm</name>
    <dbReference type="NCBI Taxonomy" id="53468"/>
    <lineage>
        <taxon>Eukaryota</taxon>
        <taxon>Metazoa</taxon>
        <taxon>Spiralia</taxon>
        <taxon>Lophotrochozoa</taxon>
        <taxon>Platyhelminthes</taxon>
        <taxon>Cestoda</taxon>
        <taxon>Eucestoda</taxon>
        <taxon>Cyclophyllidea</taxon>
        <taxon>Mesocestoididae</taxon>
        <taxon>Mesocestoides</taxon>
    </lineage>
</organism>
<reference evidence="2 3" key="1">
    <citation type="submission" date="2018-10" db="EMBL/GenBank/DDBJ databases">
        <authorList>
            <consortium name="Pathogen Informatics"/>
        </authorList>
    </citation>
    <scope>NUCLEOTIDE SEQUENCE [LARGE SCALE GENOMIC DNA]</scope>
</reference>
<dbReference type="AlphaFoldDB" id="A0A0R3UI09"/>
<feature type="compositionally biased region" description="Low complexity" evidence="1">
    <location>
        <begin position="149"/>
        <end position="160"/>
    </location>
</feature>